<reference evidence="2 3" key="1">
    <citation type="journal article" date="2016" name="Genome Biol. Evol.">
        <title>Divergent and convergent evolution of fungal pathogenicity.</title>
        <authorList>
            <person name="Shang Y."/>
            <person name="Xiao G."/>
            <person name="Zheng P."/>
            <person name="Cen K."/>
            <person name="Zhan S."/>
            <person name="Wang C."/>
        </authorList>
    </citation>
    <scope>NUCLEOTIDE SEQUENCE [LARGE SCALE GENOMIC DNA]</scope>
    <source>
        <strain evidence="2 3">RCEF 264</strain>
    </source>
</reference>
<feature type="compositionally biased region" description="Basic and acidic residues" evidence="1">
    <location>
        <begin position="340"/>
        <end position="351"/>
    </location>
</feature>
<dbReference type="Proteomes" id="UP000076874">
    <property type="component" value="Unassembled WGS sequence"/>
</dbReference>
<keyword evidence="3" id="KW-1185">Reference proteome</keyword>
<protein>
    <submittedName>
        <fullName evidence="2">Uncharacterized protein</fullName>
    </submittedName>
</protein>
<gene>
    <name evidence="2" type="ORF">SPI_03754</name>
</gene>
<evidence type="ECO:0000256" key="1">
    <source>
        <dbReference type="SAM" id="MobiDB-lite"/>
    </source>
</evidence>
<sequence length="357" mass="38632">MSSPSSALLDALRNELETVVSQLDRDGLAAASLVLQNLHLGNNHGREQVSGDTSPAASADDDDDNDGMAESSEHGRSFLRNDATVYEPSHMEMNDTGDDNNNNNGNSTDGPRQSTNRGHARLIWCRACGDGDQCVHNGCYAGSNVAAWRRLSLWPAVAARQPCFSLRAAIEAPTTRAAVCARCGGYHRGHACCTLGRHANTIASALRASMTPSWLPLWSHRAVPPTDNTVEAALSEGSLEDHVTRGAWAEEVYVNKEDGEVKEESEEDEEDGAAGRYDDDDKENNESDDNDNDDDDDNAYEDDDMVPIPLDDDPPDDLPPPDCNADGFIFVVDNGDDDDYHSVDDEDHTPGDGDSDL</sequence>
<proteinExistence type="predicted"/>
<evidence type="ECO:0000313" key="2">
    <source>
        <dbReference type="EMBL" id="OAA63591.1"/>
    </source>
</evidence>
<organism evidence="2 3">
    <name type="scientific">Niveomyces insectorum RCEF 264</name>
    <dbReference type="NCBI Taxonomy" id="1081102"/>
    <lineage>
        <taxon>Eukaryota</taxon>
        <taxon>Fungi</taxon>
        <taxon>Dikarya</taxon>
        <taxon>Ascomycota</taxon>
        <taxon>Pezizomycotina</taxon>
        <taxon>Sordariomycetes</taxon>
        <taxon>Hypocreomycetidae</taxon>
        <taxon>Hypocreales</taxon>
        <taxon>Cordycipitaceae</taxon>
        <taxon>Niveomyces</taxon>
    </lineage>
</organism>
<comment type="caution">
    <text evidence="2">The sequence shown here is derived from an EMBL/GenBank/DDBJ whole genome shotgun (WGS) entry which is preliminary data.</text>
</comment>
<evidence type="ECO:0000313" key="3">
    <source>
        <dbReference type="Proteomes" id="UP000076874"/>
    </source>
</evidence>
<dbReference type="EMBL" id="AZHD01000005">
    <property type="protein sequence ID" value="OAA63591.1"/>
    <property type="molecule type" value="Genomic_DNA"/>
</dbReference>
<feature type="compositionally biased region" description="Low complexity" evidence="1">
    <location>
        <begin position="99"/>
        <end position="110"/>
    </location>
</feature>
<name>A0A167WBT8_9HYPO</name>
<feature type="compositionally biased region" description="Acidic residues" evidence="1">
    <location>
        <begin position="260"/>
        <end position="316"/>
    </location>
</feature>
<dbReference type="AlphaFoldDB" id="A0A167WBT8"/>
<accession>A0A167WBT8</accession>
<feature type="region of interest" description="Disordered" evidence="1">
    <location>
        <begin position="252"/>
        <end position="357"/>
    </location>
</feature>
<feature type="region of interest" description="Disordered" evidence="1">
    <location>
        <begin position="43"/>
        <end position="115"/>
    </location>
</feature>